<dbReference type="RefSeq" id="WP_159751092.1">
    <property type="nucleotide sequence ID" value="NZ_WUQX01000001.1"/>
</dbReference>
<protein>
    <submittedName>
        <fullName evidence="1">Uncharacterized protein</fullName>
    </submittedName>
</protein>
<dbReference type="Proteomes" id="UP000460412">
    <property type="component" value="Unassembled WGS sequence"/>
</dbReference>
<dbReference type="EMBL" id="WUQX01000001">
    <property type="protein sequence ID" value="MXP75908.1"/>
    <property type="molecule type" value="Genomic_DNA"/>
</dbReference>
<dbReference type="Gene3D" id="3.40.50.150">
    <property type="entry name" value="Vaccinia Virus protein VP39"/>
    <property type="match status" value="1"/>
</dbReference>
<dbReference type="SUPFAM" id="SSF54631">
    <property type="entry name" value="CBS-domain pair"/>
    <property type="match status" value="1"/>
</dbReference>
<evidence type="ECO:0000313" key="1">
    <source>
        <dbReference type="EMBL" id="MXP75908.1"/>
    </source>
</evidence>
<accession>A0A7X3MGC3</accession>
<dbReference type="InterPro" id="IPR029063">
    <property type="entry name" value="SAM-dependent_MTases_sf"/>
</dbReference>
<dbReference type="AlphaFoldDB" id="A0A7X3MGC3"/>
<organism evidence="1 2">
    <name type="scientific">Sporofaciens musculi</name>
    <dbReference type="NCBI Taxonomy" id="2681861"/>
    <lineage>
        <taxon>Bacteria</taxon>
        <taxon>Bacillati</taxon>
        <taxon>Bacillota</taxon>
        <taxon>Clostridia</taxon>
        <taxon>Lachnospirales</taxon>
        <taxon>Lachnospiraceae</taxon>
        <taxon>Sporofaciens</taxon>
    </lineage>
</organism>
<keyword evidence="2" id="KW-1185">Reference proteome</keyword>
<comment type="caution">
    <text evidence="1">The sequence shown here is derived from an EMBL/GenBank/DDBJ whole genome shotgun (WGS) entry which is preliminary data.</text>
</comment>
<proteinExistence type="predicted"/>
<reference evidence="1 2" key="1">
    <citation type="submission" date="2019-12" db="EMBL/GenBank/DDBJ databases">
        <title>Sporaefaciens musculi gen. nov., sp. nov., a novel bacterium isolated from the caecum of an obese mouse.</title>
        <authorList>
            <person name="Rasmussen T.S."/>
            <person name="Streidl T."/>
            <person name="Hitch T.C.A."/>
            <person name="Wortmann E."/>
            <person name="Deptula P."/>
            <person name="Hansen M."/>
            <person name="Nielsen D.S."/>
            <person name="Clavel T."/>
            <person name="Vogensen F.K."/>
        </authorList>
    </citation>
    <scope>NUCLEOTIDE SEQUENCE [LARGE SCALE GENOMIC DNA]</scope>
    <source>
        <strain evidence="1 2">WCA-9-b2</strain>
    </source>
</reference>
<evidence type="ECO:0000313" key="2">
    <source>
        <dbReference type="Proteomes" id="UP000460412"/>
    </source>
</evidence>
<gene>
    <name evidence="1" type="ORF">GN277_11090</name>
</gene>
<name>A0A7X3MGC3_9FIRM</name>
<dbReference type="InterPro" id="IPR046342">
    <property type="entry name" value="CBS_dom_sf"/>
</dbReference>
<sequence length="361" mass="42414">MVRKLDDYLVNLKDDIFFAHWKLHKNGAILLVLDGNGDFQGVTTFRELRRTYVDRTLRKVEDIYNANCKYIVHENEELDFLKARSLFLDFPNIFHIPIIDREKHVWDIISRERAFWKTYYVQARLPRMHYAYCIYNAAQEAKALGYDKFSVLEFGVAGGNGLVNCEFHAREIERLFNIGIEIYGFDSGEGLPEKNMGYKDMVNLWPGGSYKMDKKKLEERLRRAKLVLGSFQDTTEDFLDKYCPAPIGCVLVDVDYYSSTLPILSFLKNQDSAFMPRIYMYWDDIIVGYEFQGESLAIKEFNESNSQIKISPESLYYQDYRARIKICHRFSHMDYNRKASVFDGRTMDVSEYELPLEPNVN</sequence>